<proteinExistence type="predicted"/>
<name>A0A8S5UKK6_9CAUD</name>
<reference evidence="1" key="1">
    <citation type="journal article" date="2021" name="Proc. Natl. Acad. Sci. U.S.A.">
        <title>A Catalog of Tens of Thousands of Viruses from Human Metagenomes Reveals Hidden Associations with Chronic Diseases.</title>
        <authorList>
            <person name="Tisza M.J."/>
            <person name="Buck C.B."/>
        </authorList>
    </citation>
    <scope>NUCLEOTIDE SEQUENCE</scope>
    <source>
        <strain evidence="1">CtQf419</strain>
    </source>
</reference>
<evidence type="ECO:0000313" key="1">
    <source>
        <dbReference type="EMBL" id="DAF95015.1"/>
    </source>
</evidence>
<organism evidence="1">
    <name type="scientific">Myoviridae sp. ctQf419</name>
    <dbReference type="NCBI Taxonomy" id="2825102"/>
    <lineage>
        <taxon>Viruses</taxon>
        <taxon>Duplodnaviria</taxon>
        <taxon>Heunggongvirae</taxon>
        <taxon>Uroviricota</taxon>
        <taxon>Caudoviricetes</taxon>
    </lineage>
</organism>
<sequence>MNEKKENIKNAIEAILPIVSNLSLSQWERLCSLIKMYYTNKAAKTMLDGNDMEKLKKMLENELLRF</sequence>
<accession>A0A8S5UKK6</accession>
<dbReference type="EMBL" id="BK016102">
    <property type="protein sequence ID" value="DAF95015.1"/>
    <property type="molecule type" value="Genomic_DNA"/>
</dbReference>
<protein>
    <submittedName>
        <fullName evidence="1">Uncharacterized protein</fullName>
    </submittedName>
</protein>